<dbReference type="SUPFAM" id="SSF55486">
    <property type="entry name" value="Metalloproteases ('zincins'), catalytic domain"/>
    <property type="match status" value="1"/>
</dbReference>
<accession>A0A2T6BSU3</accession>
<dbReference type="AlphaFoldDB" id="A0A2T6BSU3"/>
<dbReference type="GO" id="GO:0008237">
    <property type="term" value="F:metallopeptidase activity"/>
    <property type="evidence" value="ECO:0007669"/>
    <property type="project" value="UniProtKB-KW"/>
</dbReference>
<keyword evidence="2" id="KW-0482">Metalloprotease</keyword>
<evidence type="ECO:0000313" key="2">
    <source>
        <dbReference type="EMBL" id="PTX59106.1"/>
    </source>
</evidence>
<keyword evidence="2" id="KW-0378">Hydrolase</keyword>
<dbReference type="Pfam" id="PF05547">
    <property type="entry name" value="Peptidase_M6"/>
    <property type="match status" value="1"/>
</dbReference>
<dbReference type="PANTHER" id="PTHR41775">
    <property type="entry name" value="SECRETED PROTEIN-RELATED"/>
    <property type="match status" value="1"/>
</dbReference>
<dbReference type="EMBL" id="QBKR01000013">
    <property type="protein sequence ID" value="PTX59106.1"/>
    <property type="molecule type" value="Genomic_DNA"/>
</dbReference>
<reference evidence="2 3" key="1">
    <citation type="submission" date="2018-04" db="EMBL/GenBank/DDBJ databases">
        <title>Genomic Encyclopedia of Archaeal and Bacterial Type Strains, Phase II (KMG-II): from individual species to whole genera.</title>
        <authorList>
            <person name="Goeker M."/>
        </authorList>
    </citation>
    <scope>NUCLEOTIDE SEQUENCE [LARGE SCALE GENOMIC DNA]</scope>
    <source>
        <strain evidence="2 3">DSM 45787</strain>
    </source>
</reference>
<evidence type="ECO:0000259" key="1">
    <source>
        <dbReference type="Pfam" id="PF05547"/>
    </source>
</evidence>
<dbReference type="Proteomes" id="UP000244240">
    <property type="component" value="Unassembled WGS sequence"/>
</dbReference>
<sequence>MKRHWISSLAVFSLLLGTVITGGWSAPGAGSAEAGKAPSYEGVSLPDEVVQEARKKGMNPATHQPAHLINGPHAENPNHTVDPQPIDPDQKVLAIYMDFPDADEPPTEVAYDHVPVDQLNDLLFGDTYNPYEMEQFKKYAEYNGQAAPTDRTMKNFYQEMSYGKVNVSGEVVKVKMPHPYSYYKIGQPYGTVQNDYGDYTMALLLEDAVAAADPVVDFSRYAVDGEVPNVFFIHEGTGAEWNLDPRVIWSHKWEYNEAAYYNEWARTGEEPTFDPDNKLEVDGVKVNTYSVEPEVGGDITGYLGEVEGPFPPQVGVYAHEFGHVLGLPDLYDYGYDSEGVGAYSLMSGGSWTRYPNATPYSGNSPVHPDAWSKIFIGMEKAQTLTEGSKTFTLQPSATDPGVVKLVVPDSEGSEYFLIENRQPVDGSFDKGLTRYGDVKGLAIYHVDENVLKRNFWRPNEAQNWFQSRKQGVKPDPRTGETHYAVSVLQADNRWDLEKNHNRADEGDLYQPGDVFSPTSTPNSGSYYFDNGNGQSPNYTGIFVKDIVQNEDGSVTFTAGFEK</sequence>
<dbReference type="NCBIfam" id="TIGR03296">
    <property type="entry name" value="M6dom_TIGR03296"/>
    <property type="match status" value="1"/>
</dbReference>
<name>A0A2T6BSU3_9BACL</name>
<gene>
    <name evidence="2" type="ORF">C8P63_11351</name>
</gene>
<keyword evidence="2" id="KW-0645">Protease</keyword>
<dbReference type="PANTHER" id="PTHR41775:SF1">
    <property type="entry name" value="PEPTIDASE M6-LIKE DOMAIN-CONTAINING PROTEIN"/>
    <property type="match status" value="1"/>
</dbReference>
<dbReference type="GO" id="GO:0006508">
    <property type="term" value="P:proteolysis"/>
    <property type="evidence" value="ECO:0007669"/>
    <property type="project" value="UniProtKB-KW"/>
</dbReference>
<dbReference type="OrthoDB" id="275270at2"/>
<protein>
    <submittedName>
        <fullName evidence="2">M6 family metalloprotease-like protein</fullName>
    </submittedName>
</protein>
<evidence type="ECO:0000313" key="3">
    <source>
        <dbReference type="Proteomes" id="UP000244240"/>
    </source>
</evidence>
<dbReference type="RefSeq" id="WP_108023831.1">
    <property type="nucleotide sequence ID" value="NZ_QBKR01000013.1"/>
</dbReference>
<dbReference type="InterPro" id="IPR008757">
    <property type="entry name" value="Peptidase_M6-like_domain"/>
</dbReference>
<proteinExistence type="predicted"/>
<feature type="domain" description="Peptidase M6-like" evidence="1">
    <location>
        <begin position="90"/>
        <end position="365"/>
    </location>
</feature>
<keyword evidence="3" id="KW-1185">Reference proteome</keyword>
<organism evidence="2 3">
    <name type="scientific">Melghirimyces profundicolus</name>
    <dbReference type="NCBI Taxonomy" id="1242148"/>
    <lineage>
        <taxon>Bacteria</taxon>
        <taxon>Bacillati</taxon>
        <taxon>Bacillota</taxon>
        <taxon>Bacilli</taxon>
        <taxon>Bacillales</taxon>
        <taxon>Thermoactinomycetaceae</taxon>
        <taxon>Melghirimyces</taxon>
    </lineage>
</organism>
<comment type="caution">
    <text evidence="2">The sequence shown here is derived from an EMBL/GenBank/DDBJ whole genome shotgun (WGS) entry which is preliminary data.</text>
</comment>